<protein>
    <submittedName>
        <fullName evidence="5">DUF4352 domain-containing protein</fullName>
    </submittedName>
</protein>
<keyword evidence="1" id="KW-0732">Signal</keyword>
<evidence type="ECO:0000256" key="2">
    <source>
        <dbReference type="SAM" id="MobiDB-lite"/>
    </source>
</evidence>
<name>A0A8I1D3D7_RHOER</name>
<dbReference type="SUPFAM" id="SSF81995">
    <property type="entry name" value="beta-sandwich domain of Sec23/24"/>
    <property type="match status" value="1"/>
</dbReference>
<comment type="caution">
    <text evidence="5">The sequence shown here is derived from an EMBL/GenBank/DDBJ whole genome shotgun (WGS) entry which is preliminary data.</text>
</comment>
<keyword evidence="3" id="KW-1133">Transmembrane helix</keyword>
<dbReference type="InterPro" id="IPR029051">
    <property type="entry name" value="DUF4352"/>
</dbReference>
<keyword evidence="3" id="KW-0812">Transmembrane</keyword>
<reference evidence="5 6" key="1">
    <citation type="submission" date="2020-12" db="EMBL/GenBank/DDBJ databases">
        <title>Draft genome sequence of furan degrading bacterial strain FUR100.</title>
        <authorList>
            <person name="Woiski C."/>
        </authorList>
    </citation>
    <scope>NUCLEOTIDE SEQUENCE [LARGE SCALE GENOMIC DNA]</scope>
    <source>
        <strain evidence="5 6">FUR100</strain>
    </source>
</reference>
<organism evidence="5 6">
    <name type="scientific">Rhodococcus erythropolis</name>
    <name type="common">Arthrobacter picolinophilus</name>
    <dbReference type="NCBI Taxonomy" id="1833"/>
    <lineage>
        <taxon>Bacteria</taxon>
        <taxon>Bacillati</taxon>
        <taxon>Actinomycetota</taxon>
        <taxon>Actinomycetes</taxon>
        <taxon>Mycobacteriales</taxon>
        <taxon>Nocardiaceae</taxon>
        <taxon>Rhodococcus</taxon>
        <taxon>Rhodococcus erythropolis group</taxon>
    </lineage>
</organism>
<feature type="compositionally biased region" description="Low complexity" evidence="2">
    <location>
        <begin position="1"/>
        <end position="50"/>
    </location>
</feature>
<sequence>MNPDPNNPANSSDPQKAPQQPYGQQPPQYGMPQQPYGQQPPQYGMPQQPYGQPPQPPKKKKRWGLWIILAIVALLFAGCVAAVAGGGDEPATVVDNNGSSSADSDSAASLDFPGKTSKDTGADAGATVDKKGVQITAAPLESAERSYGGSLLCTNVTVVNGTDKQQRFNGYLDWKLQDPNGVSKDATFVSDRSTLESGELAPGGRVAGDVCFDDPAASGQYVVLMETLLSFDSSRIGWINQI</sequence>
<feature type="compositionally biased region" description="Low complexity" evidence="2">
    <location>
        <begin position="99"/>
        <end position="109"/>
    </location>
</feature>
<dbReference type="Gene3D" id="2.60.40.1240">
    <property type="match status" value="1"/>
</dbReference>
<accession>A0A8I1D3D7</accession>
<evidence type="ECO:0000256" key="1">
    <source>
        <dbReference type="ARBA" id="ARBA00022729"/>
    </source>
</evidence>
<keyword evidence="6" id="KW-1185">Reference proteome</keyword>
<dbReference type="AlphaFoldDB" id="A0A8I1D3D7"/>
<feature type="domain" description="DUF4352" evidence="4">
    <location>
        <begin position="141"/>
        <end position="222"/>
    </location>
</feature>
<dbReference type="Pfam" id="PF11611">
    <property type="entry name" value="DUF4352"/>
    <property type="match status" value="1"/>
</dbReference>
<evidence type="ECO:0000313" key="6">
    <source>
        <dbReference type="Proteomes" id="UP000627573"/>
    </source>
</evidence>
<feature type="region of interest" description="Disordered" evidence="2">
    <location>
        <begin position="94"/>
        <end position="125"/>
    </location>
</feature>
<gene>
    <name evidence="5" type="ORF">I3517_04405</name>
</gene>
<dbReference type="Proteomes" id="UP000627573">
    <property type="component" value="Unassembled WGS sequence"/>
</dbReference>
<feature type="region of interest" description="Disordered" evidence="2">
    <location>
        <begin position="1"/>
        <end position="59"/>
    </location>
</feature>
<evidence type="ECO:0000313" key="5">
    <source>
        <dbReference type="EMBL" id="MBH5141855.1"/>
    </source>
</evidence>
<proteinExistence type="predicted"/>
<dbReference type="EMBL" id="JAECSB010000022">
    <property type="protein sequence ID" value="MBH5141855.1"/>
    <property type="molecule type" value="Genomic_DNA"/>
</dbReference>
<feature type="transmembrane region" description="Helical" evidence="3">
    <location>
        <begin position="63"/>
        <end position="84"/>
    </location>
</feature>
<evidence type="ECO:0000259" key="4">
    <source>
        <dbReference type="Pfam" id="PF11611"/>
    </source>
</evidence>
<evidence type="ECO:0000256" key="3">
    <source>
        <dbReference type="SAM" id="Phobius"/>
    </source>
</evidence>
<dbReference type="RefSeq" id="WP_197940552.1">
    <property type="nucleotide sequence ID" value="NZ_JAECSB010000022.1"/>
</dbReference>
<dbReference type="InterPro" id="IPR029050">
    <property type="entry name" value="Immunoprotect_excell_Ig-like"/>
</dbReference>
<keyword evidence="3" id="KW-0472">Membrane</keyword>